<gene>
    <name evidence="6" type="ORF">FJT64_009800</name>
</gene>
<comment type="caution">
    <text evidence="6">The sequence shown here is derived from an EMBL/GenBank/DDBJ whole genome shotgun (WGS) entry which is preliminary data.</text>
</comment>
<evidence type="ECO:0000256" key="3">
    <source>
        <dbReference type="ARBA" id="ARBA00023134"/>
    </source>
</evidence>
<dbReference type="SMART" id="SM01265">
    <property type="entry name" value="Mab-21"/>
    <property type="match status" value="1"/>
</dbReference>
<dbReference type="Proteomes" id="UP000440578">
    <property type="component" value="Unassembled WGS sequence"/>
</dbReference>
<feature type="region of interest" description="Disordered" evidence="5">
    <location>
        <begin position="845"/>
        <end position="866"/>
    </location>
</feature>
<dbReference type="PANTHER" id="PTHR10656:SF42">
    <property type="entry name" value="CYCLIC GMP-AMP SYNTHASE-LIKE PROTEIN-RELATED"/>
    <property type="match status" value="1"/>
</dbReference>
<comment type="similarity">
    <text evidence="2">Belongs to the mab-21 family.</text>
</comment>
<dbReference type="EMBL" id="VIIS01001830">
    <property type="protein sequence ID" value="KAF0292186.1"/>
    <property type="molecule type" value="Genomic_DNA"/>
</dbReference>
<evidence type="ECO:0000256" key="5">
    <source>
        <dbReference type="SAM" id="MobiDB-lite"/>
    </source>
</evidence>
<keyword evidence="3" id="KW-0342">GTP-binding</keyword>
<reference evidence="6 7" key="1">
    <citation type="submission" date="2019-07" db="EMBL/GenBank/DDBJ databases">
        <title>Draft genome assembly of a fouling barnacle, Amphibalanus amphitrite (Darwin, 1854): The first reference genome for Thecostraca.</title>
        <authorList>
            <person name="Kim W."/>
        </authorList>
    </citation>
    <scope>NUCLEOTIDE SEQUENCE [LARGE SCALE GENOMIC DNA]</scope>
    <source>
        <strain evidence="6">SNU_AA5</strain>
        <tissue evidence="6">Soma without cirri and trophi</tissue>
    </source>
</reference>
<feature type="compositionally biased region" description="Basic and acidic residues" evidence="5">
    <location>
        <begin position="960"/>
        <end position="972"/>
    </location>
</feature>
<evidence type="ECO:0000256" key="4">
    <source>
        <dbReference type="ARBA" id="ARBA00023211"/>
    </source>
</evidence>
<dbReference type="PANTHER" id="PTHR10656">
    <property type="entry name" value="CELL FATE DETERMINING PROTEIN MAB21-RELATED"/>
    <property type="match status" value="1"/>
</dbReference>
<protein>
    <submittedName>
        <fullName evidence="6">Reticulocyte-binding protein 2 a</fullName>
    </submittedName>
</protein>
<dbReference type="OrthoDB" id="7249367at2759"/>
<organism evidence="6 7">
    <name type="scientific">Amphibalanus amphitrite</name>
    <name type="common">Striped barnacle</name>
    <name type="synonym">Balanus amphitrite</name>
    <dbReference type="NCBI Taxonomy" id="1232801"/>
    <lineage>
        <taxon>Eukaryota</taxon>
        <taxon>Metazoa</taxon>
        <taxon>Ecdysozoa</taxon>
        <taxon>Arthropoda</taxon>
        <taxon>Crustacea</taxon>
        <taxon>Multicrustacea</taxon>
        <taxon>Cirripedia</taxon>
        <taxon>Thoracica</taxon>
        <taxon>Thoracicalcarea</taxon>
        <taxon>Balanomorpha</taxon>
        <taxon>Balanoidea</taxon>
        <taxon>Balanidae</taxon>
        <taxon>Amphibalaninae</taxon>
        <taxon>Amphibalanus</taxon>
    </lineage>
</organism>
<accession>A0A6A4VCG1</accession>
<feature type="region of interest" description="Disordered" evidence="5">
    <location>
        <begin position="688"/>
        <end position="726"/>
    </location>
</feature>
<evidence type="ECO:0000256" key="2">
    <source>
        <dbReference type="ARBA" id="ARBA00008307"/>
    </source>
</evidence>
<name>A0A6A4VCG1_AMPAM</name>
<dbReference type="InterPro" id="IPR024810">
    <property type="entry name" value="MAB21L/cGLR"/>
</dbReference>
<sequence>MSSILDAISAHRLEQGRRLVGTLSPAVQRLVARCGSAAHLVPDTLLVALDLVDNHGPGKQAYITGEEVGDAVRDLVRRPLLSALAEVGAAAAAARCRHCQPRQPLRLVTCNRSGSSAEGLEDLVMGKGGTSDFDFMLEFDGPFRWAPPGAEKPADIEPRFAPQLWARPTDNAGLVTLHWVRTARCGHEEPLEALPADSVRRLMLDYCRVMMDGEITPTGPAVNVKSDDKDGGIDFVFCLLVRGWWPAPVWPDGAPWDTSFGVHLVPTGRPGSKTEFIEYRISLSRAELLAVRQLCPGLRAAVTALKAIKNDLKESGVAIGDLKSYFIKTAALWLAQEPHGGPRTGVTDGVHRLLDWLERRLDDGVLPCYFYPAINVAAELSRDQRQAIIGSLRLVREHLTPLLMACCEKRQWSLDILLEGRPTEPLSERQLRLRLGRTLLLQAVLEGIRFRPTAPCWESWWSYAIPCLARAAPRLLQWYHHMKSGTHYQQCYLLMAWSVVDPADLADGEPMTSPVGDAVTLDVTPLTRLLTDSDLVLLLGEPAAVAAWCRRERPAGLTAEPDTPRGRAELLLRPELLLRALDEAVPGAMDVWREVDREDKEAWEGNFRPPATYQRCRGWLEQHLSCDLQYRLRVKLPEMDGPTVVATAGLWRRRMQQLLTGDRLRAAYDAAVGRWPDRWQLLQHYLAEDDEQDSSHGDRDGEIEDEEQHCDEEEQPSEGPARPHGQRWQLIEQQHQQRWKELELQHQQLWQELEHPGHEERVRMDKEHEEERRHLEQKHGTEWQNLDERHYEERIAIHQQHSEDTGCLNMPTEDQLRQLDCSHQQQWENLQHTLQQQWQELEQRHQRESRELEERHPNTGSEEKKIRLLEECSNRRHELQEELQKELEKELERQKKEELKEELKNELRDELRKELREELKKELKEELREELKKMLCDQLQQQQCPAEDRPPRAVGGEASGEQRRGSDLRPTPRTEACPARPAGKRRHQEPPAADAGQPPDAKRARPDVSDGQQ</sequence>
<dbReference type="GO" id="GO:0005525">
    <property type="term" value="F:GTP binding"/>
    <property type="evidence" value="ECO:0007669"/>
    <property type="project" value="UniProtKB-KW"/>
</dbReference>
<evidence type="ECO:0000256" key="1">
    <source>
        <dbReference type="ARBA" id="ARBA00001936"/>
    </source>
</evidence>
<feature type="region of interest" description="Disordered" evidence="5">
    <location>
        <begin position="937"/>
        <end position="1013"/>
    </location>
</feature>
<comment type="cofactor">
    <cofactor evidence="1">
        <name>Mn(2+)</name>
        <dbReference type="ChEBI" id="CHEBI:29035"/>
    </cofactor>
</comment>
<evidence type="ECO:0000313" key="7">
    <source>
        <dbReference type="Proteomes" id="UP000440578"/>
    </source>
</evidence>
<proteinExistence type="inferred from homology"/>
<evidence type="ECO:0000313" key="6">
    <source>
        <dbReference type="EMBL" id="KAF0292186.1"/>
    </source>
</evidence>
<dbReference type="AlphaFoldDB" id="A0A6A4VCG1"/>
<keyword evidence="7" id="KW-1185">Reference proteome</keyword>
<feature type="compositionally biased region" description="Low complexity" evidence="5">
    <location>
        <begin position="990"/>
        <end position="999"/>
    </location>
</feature>
<feature type="compositionally biased region" description="Acidic residues" evidence="5">
    <location>
        <begin position="701"/>
        <end position="716"/>
    </location>
</feature>
<feature type="region of interest" description="Disordered" evidence="5">
    <location>
        <begin position="888"/>
        <end position="910"/>
    </location>
</feature>
<feature type="compositionally biased region" description="Basic and acidic residues" evidence="5">
    <location>
        <begin position="1000"/>
        <end position="1013"/>
    </location>
</feature>
<dbReference type="Gene3D" id="1.10.1410.40">
    <property type="match status" value="1"/>
</dbReference>
<keyword evidence="4" id="KW-0464">Manganese</keyword>
<keyword evidence="3" id="KW-0547">Nucleotide-binding</keyword>